<evidence type="ECO:0000313" key="7">
    <source>
        <dbReference type="EMBL" id="KUG24112.1"/>
    </source>
</evidence>
<evidence type="ECO:0000256" key="4">
    <source>
        <dbReference type="ARBA" id="ARBA00022989"/>
    </source>
</evidence>
<reference evidence="7" key="1">
    <citation type="journal article" date="2015" name="Proc. Natl. Acad. Sci. U.S.A.">
        <title>Networks of energetic and metabolic interactions define dynamics in microbial communities.</title>
        <authorList>
            <person name="Embree M."/>
            <person name="Liu J.K."/>
            <person name="Al-Bassam M.M."/>
            <person name="Zengler K."/>
        </authorList>
    </citation>
    <scope>NUCLEOTIDE SEQUENCE</scope>
</reference>
<protein>
    <recommendedName>
        <fullName evidence="8">LPS export ABC transporter permease LptG</fullName>
    </recommendedName>
</protein>
<feature type="transmembrane region" description="Helical" evidence="6">
    <location>
        <begin position="96"/>
        <end position="117"/>
    </location>
</feature>
<dbReference type="PANTHER" id="PTHR33529:SF6">
    <property type="entry name" value="YJGP_YJGQ FAMILY PERMEASE"/>
    <property type="match status" value="1"/>
</dbReference>
<evidence type="ECO:0000256" key="6">
    <source>
        <dbReference type="SAM" id="Phobius"/>
    </source>
</evidence>
<comment type="subcellular location">
    <subcellularLocation>
        <location evidence="1">Cell membrane</location>
        <topology evidence="1">Multi-pass membrane protein</topology>
    </subcellularLocation>
</comment>
<dbReference type="AlphaFoldDB" id="A0A0W8FT62"/>
<dbReference type="GO" id="GO:0015920">
    <property type="term" value="P:lipopolysaccharide transport"/>
    <property type="evidence" value="ECO:0007669"/>
    <property type="project" value="TreeGrafter"/>
</dbReference>
<evidence type="ECO:0000256" key="2">
    <source>
        <dbReference type="ARBA" id="ARBA00022475"/>
    </source>
</evidence>
<keyword evidence="5 6" id="KW-0472">Membrane</keyword>
<dbReference type="InterPro" id="IPR005495">
    <property type="entry name" value="LptG/LptF_permease"/>
</dbReference>
<evidence type="ECO:0000256" key="1">
    <source>
        <dbReference type="ARBA" id="ARBA00004651"/>
    </source>
</evidence>
<dbReference type="Pfam" id="PF03739">
    <property type="entry name" value="LptF_LptG"/>
    <property type="match status" value="1"/>
</dbReference>
<dbReference type="InterPro" id="IPR030923">
    <property type="entry name" value="LptG"/>
</dbReference>
<feature type="transmembrane region" description="Helical" evidence="6">
    <location>
        <begin position="332"/>
        <end position="355"/>
    </location>
</feature>
<feature type="transmembrane region" description="Helical" evidence="6">
    <location>
        <begin position="50"/>
        <end position="75"/>
    </location>
</feature>
<organism evidence="7">
    <name type="scientific">hydrocarbon metagenome</name>
    <dbReference type="NCBI Taxonomy" id="938273"/>
    <lineage>
        <taxon>unclassified sequences</taxon>
        <taxon>metagenomes</taxon>
        <taxon>ecological metagenomes</taxon>
    </lineage>
</organism>
<dbReference type="GO" id="GO:0055085">
    <property type="term" value="P:transmembrane transport"/>
    <property type="evidence" value="ECO:0007669"/>
    <property type="project" value="InterPro"/>
</dbReference>
<dbReference type="GO" id="GO:0043190">
    <property type="term" value="C:ATP-binding cassette (ABC) transporter complex"/>
    <property type="evidence" value="ECO:0007669"/>
    <property type="project" value="InterPro"/>
</dbReference>
<dbReference type="PANTHER" id="PTHR33529">
    <property type="entry name" value="SLR0882 PROTEIN-RELATED"/>
    <property type="match status" value="1"/>
</dbReference>
<comment type="caution">
    <text evidence="7">The sequence shown here is derived from an EMBL/GenBank/DDBJ whole genome shotgun (WGS) entry which is preliminary data.</text>
</comment>
<feature type="transmembrane region" description="Helical" evidence="6">
    <location>
        <begin position="277"/>
        <end position="295"/>
    </location>
</feature>
<keyword evidence="3 6" id="KW-0812">Transmembrane</keyword>
<proteinExistence type="predicted"/>
<keyword evidence="4 6" id="KW-1133">Transmembrane helix</keyword>
<feature type="transmembrane region" description="Helical" evidence="6">
    <location>
        <begin position="302"/>
        <end position="320"/>
    </location>
</feature>
<accession>A0A0W8FT62</accession>
<dbReference type="NCBIfam" id="TIGR04408">
    <property type="entry name" value="LptG_lptG"/>
    <property type="match status" value="1"/>
</dbReference>
<name>A0A0W8FT62_9ZZZZ</name>
<dbReference type="EMBL" id="LNQE01000862">
    <property type="protein sequence ID" value="KUG24112.1"/>
    <property type="molecule type" value="Genomic_DNA"/>
</dbReference>
<sequence length="359" mass="41511">MRILDKYILEEFIRFFTITFLSFIALFLIVDFFEKIRMFLSNNANIFQIISYFIFSIPMVISYILPPAVLLTTLMTFGSLSKYHEITAMKANGISIYRISLPILMFAAITAIFLFYFNELITPASIQKTEHIIKIDVQKQKTLGFFKQNEIWYHGENAIYNFKMFDVDKNILRGVTINYLNPDFTLMSRVDAKRAEWKDDKWVFHNLLTTRFDADNNPVLEWSKEKIINIPEKPDDFKVMQKDAEKMGYFDLRKYVKKIKSEGYDVTKYLVELQGKMAFPLVTLIMIFIAVPFSVRSERSGGIMQSAGIAIVVGFSYWIVHAFSMSLGKSEVIPVFLAAWGANILFGAAAAVLFYKVHT</sequence>
<evidence type="ECO:0000256" key="5">
    <source>
        <dbReference type="ARBA" id="ARBA00023136"/>
    </source>
</evidence>
<feature type="transmembrane region" description="Helical" evidence="6">
    <location>
        <begin position="12"/>
        <end position="30"/>
    </location>
</feature>
<gene>
    <name evidence="7" type="ORF">ASZ90_006078</name>
</gene>
<evidence type="ECO:0008006" key="8">
    <source>
        <dbReference type="Google" id="ProtNLM"/>
    </source>
</evidence>
<evidence type="ECO:0000256" key="3">
    <source>
        <dbReference type="ARBA" id="ARBA00022692"/>
    </source>
</evidence>
<keyword evidence="2" id="KW-1003">Cell membrane</keyword>